<gene>
    <name evidence="1" type="ORF">Q4521_01525</name>
</gene>
<proteinExistence type="predicted"/>
<comment type="caution">
    <text evidence="1">The sequence shown here is derived from an EMBL/GenBank/DDBJ whole genome shotgun (WGS) entry which is preliminary data.</text>
</comment>
<accession>A0AAW7X0I2</accession>
<dbReference type="AlphaFoldDB" id="A0AAW7X0I2"/>
<dbReference type="RefSeq" id="WP_303490379.1">
    <property type="nucleotide sequence ID" value="NZ_JAUOPB010000001.1"/>
</dbReference>
<evidence type="ECO:0000313" key="2">
    <source>
        <dbReference type="Proteomes" id="UP001169760"/>
    </source>
</evidence>
<evidence type="ECO:0000313" key="1">
    <source>
        <dbReference type="EMBL" id="MDO6421143.1"/>
    </source>
</evidence>
<dbReference type="Proteomes" id="UP001169760">
    <property type="component" value="Unassembled WGS sequence"/>
</dbReference>
<organism evidence="1 2">
    <name type="scientific">Saccharophagus degradans</name>
    <dbReference type="NCBI Taxonomy" id="86304"/>
    <lineage>
        <taxon>Bacteria</taxon>
        <taxon>Pseudomonadati</taxon>
        <taxon>Pseudomonadota</taxon>
        <taxon>Gammaproteobacteria</taxon>
        <taxon>Cellvibrionales</taxon>
        <taxon>Cellvibrionaceae</taxon>
        <taxon>Saccharophagus</taxon>
    </lineage>
</organism>
<reference evidence="1" key="1">
    <citation type="submission" date="2023-07" db="EMBL/GenBank/DDBJ databases">
        <title>Genome content predicts the carbon catabolic preferences of heterotrophic bacteria.</title>
        <authorList>
            <person name="Gralka M."/>
        </authorList>
    </citation>
    <scope>NUCLEOTIDE SEQUENCE</scope>
    <source>
        <strain evidence="1">I3M17_2</strain>
    </source>
</reference>
<protein>
    <submittedName>
        <fullName evidence="1">Uncharacterized protein</fullName>
    </submittedName>
</protein>
<dbReference type="EMBL" id="JAUOPB010000001">
    <property type="protein sequence ID" value="MDO6421143.1"/>
    <property type="molecule type" value="Genomic_DNA"/>
</dbReference>
<sequence>MNIDTGKFDGCYFSGDVLPIEFTSRLDKDVIDLFHEGKEALLGDIKFEFPEIFEYLDKDMSDLFLVRSDLGSKPLFYWALQSEDFNIFSSVPRVYRKLKQKISEREYYSSLPEYLKPFYHTFNGFEMTAESHIHSHQGGFLLSFSNWYGIDLIGEYLGASSDAVILKNKFSGGDVRVIGRALDDEVLLFDMKGADKKIYCAPWEKLSLLEEVTDPQSYISKMFFNSVNRLTRV</sequence>
<name>A0AAW7X0I2_9GAMM</name>